<dbReference type="EMBL" id="LBMM01000056">
    <property type="protein sequence ID" value="KMR05138.1"/>
    <property type="molecule type" value="Genomic_DNA"/>
</dbReference>
<gene>
    <name evidence="9" type="ORF">RF55_198</name>
</gene>
<evidence type="ECO:0000256" key="4">
    <source>
        <dbReference type="ARBA" id="ARBA00023163"/>
    </source>
</evidence>
<comment type="function">
    <text evidence="5">Involved in transvection phenomena (= synapsis-dependent gene expression), where the synaptic pairing of chromosomes carrying genes with which zeste interacts influences the expression of these genes. Zeste binds to DNA and stimulates transcription from a nearby promoter.</text>
</comment>
<dbReference type="AlphaFoldDB" id="A0A0J7LBC2"/>
<dbReference type="PaxDb" id="67767-A0A0J7LBC2"/>
<evidence type="ECO:0000313" key="9">
    <source>
        <dbReference type="EMBL" id="KMR05138.1"/>
    </source>
</evidence>
<dbReference type="PROSITE" id="PS50090">
    <property type="entry name" value="MYB_LIKE"/>
    <property type="match status" value="1"/>
</dbReference>
<feature type="region of interest" description="Disordered" evidence="7">
    <location>
        <begin position="1"/>
        <end position="20"/>
    </location>
</feature>
<evidence type="ECO:0000256" key="1">
    <source>
        <dbReference type="ARBA" id="ARBA00011764"/>
    </source>
</evidence>
<dbReference type="InterPro" id="IPR028002">
    <property type="entry name" value="Myb_DNA-bind_5"/>
</dbReference>
<organism evidence="9 10">
    <name type="scientific">Lasius niger</name>
    <name type="common">Black garden ant</name>
    <dbReference type="NCBI Taxonomy" id="67767"/>
    <lineage>
        <taxon>Eukaryota</taxon>
        <taxon>Metazoa</taxon>
        <taxon>Ecdysozoa</taxon>
        <taxon>Arthropoda</taxon>
        <taxon>Hexapoda</taxon>
        <taxon>Insecta</taxon>
        <taxon>Pterygota</taxon>
        <taxon>Neoptera</taxon>
        <taxon>Endopterygota</taxon>
        <taxon>Hymenoptera</taxon>
        <taxon>Apocrita</taxon>
        <taxon>Aculeata</taxon>
        <taxon>Formicoidea</taxon>
        <taxon>Formicidae</taxon>
        <taxon>Formicinae</taxon>
        <taxon>Lasius</taxon>
        <taxon>Lasius</taxon>
    </lineage>
</organism>
<evidence type="ECO:0000313" key="10">
    <source>
        <dbReference type="Proteomes" id="UP000036403"/>
    </source>
</evidence>
<accession>A0A0J7LBC2</accession>
<evidence type="ECO:0000259" key="8">
    <source>
        <dbReference type="PROSITE" id="PS50090"/>
    </source>
</evidence>
<dbReference type="OrthoDB" id="7674631at2759"/>
<comment type="caution">
    <text evidence="9">The sequence shown here is derived from an EMBL/GenBank/DDBJ whole genome shotgun (WGS) entry which is preliminary data.</text>
</comment>
<evidence type="ECO:0000256" key="3">
    <source>
        <dbReference type="ARBA" id="ARBA00023015"/>
    </source>
</evidence>
<reference evidence="9 10" key="1">
    <citation type="submission" date="2015-04" db="EMBL/GenBank/DDBJ databases">
        <title>Lasius niger genome sequencing.</title>
        <authorList>
            <person name="Konorov E.A."/>
            <person name="Nikitin M.A."/>
            <person name="Kirill M.V."/>
            <person name="Chang P."/>
        </authorList>
    </citation>
    <scope>NUCLEOTIDE SEQUENCE [LARGE SCALE GENOMIC DNA]</scope>
    <source>
        <tissue evidence="9">Whole</tissue>
    </source>
</reference>
<dbReference type="InterPro" id="IPR001005">
    <property type="entry name" value="SANT/Myb"/>
</dbReference>
<comment type="subunit">
    <text evidence="1">Self-associates forming complexes of several hundred monomers.</text>
</comment>
<evidence type="ECO:0000256" key="6">
    <source>
        <dbReference type="SAM" id="Coils"/>
    </source>
</evidence>
<keyword evidence="10" id="KW-1185">Reference proteome</keyword>
<keyword evidence="6" id="KW-0175">Coiled coil</keyword>
<feature type="coiled-coil region" evidence="6">
    <location>
        <begin position="350"/>
        <end position="389"/>
    </location>
</feature>
<keyword evidence="9" id="KW-0413">Isomerase</keyword>
<proteinExistence type="predicted"/>
<keyword evidence="3" id="KW-0805">Transcription regulation</keyword>
<name>A0A0J7LBC2_LASNI</name>
<dbReference type="GO" id="GO:0016853">
    <property type="term" value="F:isomerase activity"/>
    <property type="evidence" value="ECO:0007669"/>
    <property type="project" value="UniProtKB-KW"/>
</dbReference>
<dbReference type="Proteomes" id="UP000036403">
    <property type="component" value="Unassembled WGS sequence"/>
</dbReference>
<evidence type="ECO:0000256" key="7">
    <source>
        <dbReference type="SAM" id="MobiDB-lite"/>
    </source>
</evidence>
<protein>
    <recommendedName>
        <fullName evidence="2">Regulatory protein zeste</fullName>
    </recommendedName>
</protein>
<feature type="domain" description="Myb-like" evidence="8">
    <location>
        <begin position="13"/>
        <end position="82"/>
    </location>
</feature>
<sequence>MLPRHLPREEEEDSGRRRNQFSKDERLHLLNIMSQYAPLLDDTSASVFDRREIWRAIERDFHLAGFTGKTSAQLKKYWQNYKYHGRRAQAGVRKHSSATSKEAMEESLLHAEVLENRDNLEMTKITKGSATPCVSLRLDASPRNVVESGCRQRQIYGDNGTFLRKLSATTILSTAASPGKKRKNDDHSIFPTVAVAAKGRCFLLQPRQTDNHDGVINKRENAVETRRKLESAKKESTVLPSKFAWRSEISCSESEASRSISATSREDLPTEDFAASHTRDIRDSTCCRGRCEESKIHENAASLRNQQNDLDETASDAARSHIPNIGLWDRDTDNLLQSELRDELGYRLMLHRLETEEKRLKVKIAEMAIQEIRFRIRALNEDVRRADELHELHLALATAQAKNFLQLWSSKY</sequence>
<keyword evidence="4" id="KW-0804">Transcription</keyword>
<dbReference type="Pfam" id="PF13873">
    <property type="entry name" value="Myb_DNA-bind_5"/>
    <property type="match status" value="1"/>
</dbReference>
<evidence type="ECO:0000256" key="2">
    <source>
        <dbReference type="ARBA" id="ARBA00016807"/>
    </source>
</evidence>
<evidence type="ECO:0000256" key="5">
    <source>
        <dbReference type="ARBA" id="ARBA00025466"/>
    </source>
</evidence>